<gene>
    <name evidence="1" type="ORF">NPIL_401931</name>
</gene>
<evidence type="ECO:0000313" key="2">
    <source>
        <dbReference type="Proteomes" id="UP000887013"/>
    </source>
</evidence>
<dbReference type="EMBL" id="BMAW01045457">
    <property type="protein sequence ID" value="GFS50164.1"/>
    <property type="molecule type" value="Genomic_DNA"/>
</dbReference>
<dbReference type="Proteomes" id="UP000887013">
    <property type="component" value="Unassembled WGS sequence"/>
</dbReference>
<name>A0A8X6IKX8_NEPPI</name>
<comment type="caution">
    <text evidence="1">The sequence shown here is derived from an EMBL/GenBank/DDBJ whole genome shotgun (WGS) entry which is preliminary data.</text>
</comment>
<reference evidence="1" key="1">
    <citation type="submission" date="2020-08" db="EMBL/GenBank/DDBJ databases">
        <title>Multicomponent nature underlies the extraordinary mechanical properties of spider dragline silk.</title>
        <authorList>
            <person name="Kono N."/>
            <person name="Nakamura H."/>
            <person name="Mori M."/>
            <person name="Yoshida Y."/>
            <person name="Ohtoshi R."/>
            <person name="Malay A.D."/>
            <person name="Moran D.A.P."/>
            <person name="Tomita M."/>
            <person name="Numata K."/>
            <person name="Arakawa K."/>
        </authorList>
    </citation>
    <scope>NUCLEOTIDE SEQUENCE</scope>
</reference>
<accession>A0A8X6IKX8</accession>
<dbReference type="AlphaFoldDB" id="A0A8X6IKX8"/>
<evidence type="ECO:0000313" key="1">
    <source>
        <dbReference type="EMBL" id="GFS50164.1"/>
    </source>
</evidence>
<proteinExistence type="predicted"/>
<sequence length="124" mass="13887">MWTPNFFECSDLFRPGPQRTVASDSSPPNYVLLSVPVGSRVAVRTLSGRGRWPSSQAPPLFFPFGGRRCCGAVGRCPTRPVLKHGPRSLTLRRLSLRETSRNSLFSRQESRSLLELTRQVMPTN</sequence>
<protein>
    <submittedName>
        <fullName evidence="1">Uncharacterized protein</fullName>
    </submittedName>
</protein>
<organism evidence="1 2">
    <name type="scientific">Nephila pilipes</name>
    <name type="common">Giant wood spider</name>
    <name type="synonym">Nephila maculata</name>
    <dbReference type="NCBI Taxonomy" id="299642"/>
    <lineage>
        <taxon>Eukaryota</taxon>
        <taxon>Metazoa</taxon>
        <taxon>Ecdysozoa</taxon>
        <taxon>Arthropoda</taxon>
        <taxon>Chelicerata</taxon>
        <taxon>Arachnida</taxon>
        <taxon>Araneae</taxon>
        <taxon>Araneomorphae</taxon>
        <taxon>Entelegynae</taxon>
        <taxon>Araneoidea</taxon>
        <taxon>Nephilidae</taxon>
        <taxon>Nephila</taxon>
    </lineage>
</organism>
<keyword evidence="2" id="KW-1185">Reference proteome</keyword>